<dbReference type="Pfam" id="PF05577">
    <property type="entry name" value="Peptidase_S28"/>
    <property type="match status" value="1"/>
</dbReference>
<dbReference type="GO" id="GO:0006508">
    <property type="term" value="P:proteolysis"/>
    <property type="evidence" value="ECO:0007669"/>
    <property type="project" value="UniProtKB-KW"/>
</dbReference>
<dbReference type="SUPFAM" id="SSF53474">
    <property type="entry name" value="alpha/beta-Hydrolases"/>
    <property type="match status" value="1"/>
</dbReference>
<dbReference type="PANTHER" id="PTHR11010:SF5">
    <property type="entry name" value="RE36938P-RELATED"/>
    <property type="match status" value="1"/>
</dbReference>
<evidence type="ECO:0000313" key="6">
    <source>
        <dbReference type="EMBL" id="VVD00530.1"/>
    </source>
</evidence>
<evidence type="ECO:0000256" key="3">
    <source>
        <dbReference type="ARBA" id="ARBA00022729"/>
    </source>
</evidence>
<comment type="similarity">
    <text evidence="1">Belongs to the peptidase S28 family.</text>
</comment>
<organism evidence="6 7">
    <name type="scientific">Leptidea sinapis</name>
    <dbReference type="NCBI Taxonomy" id="189913"/>
    <lineage>
        <taxon>Eukaryota</taxon>
        <taxon>Metazoa</taxon>
        <taxon>Ecdysozoa</taxon>
        <taxon>Arthropoda</taxon>
        <taxon>Hexapoda</taxon>
        <taxon>Insecta</taxon>
        <taxon>Pterygota</taxon>
        <taxon>Neoptera</taxon>
        <taxon>Endopterygota</taxon>
        <taxon>Lepidoptera</taxon>
        <taxon>Glossata</taxon>
        <taxon>Ditrysia</taxon>
        <taxon>Papilionoidea</taxon>
        <taxon>Pieridae</taxon>
        <taxon>Dismorphiinae</taxon>
        <taxon>Leptidea</taxon>
    </lineage>
</organism>
<keyword evidence="5" id="KW-0325">Glycoprotein</keyword>
<keyword evidence="2" id="KW-0645">Protease</keyword>
<dbReference type="Proteomes" id="UP000324832">
    <property type="component" value="Unassembled WGS sequence"/>
</dbReference>
<dbReference type="GO" id="GO:0008239">
    <property type="term" value="F:dipeptidyl-peptidase activity"/>
    <property type="evidence" value="ECO:0007669"/>
    <property type="project" value="TreeGrafter"/>
</dbReference>
<name>A0A5E4QUB6_9NEOP</name>
<dbReference type="Gene3D" id="1.20.120.980">
    <property type="entry name" value="Serine carboxypeptidase S28, SKS domain"/>
    <property type="match status" value="1"/>
</dbReference>
<dbReference type="InterPro" id="IPR042269">
    <property type="entry name" value="Ser_carbopepase_S28_SKS"/>
</dbReference>
<keyword evidence="4" id="KW-0378">Hydrolase</keyword>
<gene>
    <name evidence="6" type="ORF">LSINAPIS_LOCUS11145</name>
</gene>
<evidence type="ECO:0000256" key="2">
    <source>
        <dbReference type="ARBA" id="ARBA00022670"/>
    </source>
</evidence>
<accession>A0A5E4QUB6</accession>
<keyword evidence="7" id="KW-1185">Reference proteome</keyword>
<dbReference type="GO" id="GO:0070008">
    <property type="term" value="F:serine-type exopeptidase activity"/>
    <property type="evidence" value="ECO:0007669"/>
    <property type="project" value="InterPro"/>
</dbReference>
<dbReference type="InterPro" id="IPR008758">
    <property type="entry name" value="Peptidase_S28"/>
</dbReference>
<evidence type="ECO:0000256" key="5">
    <source>
        <dbReference type="ARBA" id="ARBA00023180"/>
    </source>
</evidence>
<dbReference type="InterPro" id="IPR029058">
    <property type="entry name" value="AB_hydrolase_fold"/>
</dbReference>
<dbReference type="AlphaFoldDB" id="A0A5E4QUB6"/>
<evidence type="ECO:0000256" key="4">
    <source>
        <dbReference type="ARBA" id="ARBA00022801"/>
    </source>
</evidence>
<keyword evidence="3" id="KW-0732">Signal</keyword>
<dbReference type="Gene3D" id="3.40.50.1820">
    <property type="entry name" value="alpha/beta hydrolase"/>
    <property type="match status" value="1"/>
</dbReference>
<evidence type="ECO:0000256" key="1">
    <source>
        <dbReference type="ARBA" id="ARBA00011079"/>
    </source>
</evidence>
<protein>
    <submittedName>
        <fullName evidence="6">Uncharacterized protein</fullName>
    </submittedName>
</protein>
<reference evidence="6 7" key="1">
    <citation type="submission" date="2017-07" db="EMBL/GenBank/DDBJ databases">
        <authorList>
            <person name="Talla V."/>
            <person name="Backstrom N."/>
        </authorList>
    </citation>
    <scope>NUCLEOTIDE SEQUENCE [LARGE SCALE GENOMIC DNA]</scope>
</reference>
<evidence type="ECO:0000313" key="7">
    <source>
        <dbReference type="Proteomes" id="UP000324832"/>
    </source>
</evidence>
<proteinExistence type="inferred from homology"/>
<dbReference type="EMBL" id="FZQP02004779">
    <property type="protein sequence ID" value="VVD00530.1"/>
    <property type="molecule type" value="Genomic_DNA"/>
</dbReference>
<dbReference type="PANTHER" id="PTHR11010">
    <property type="entry name" value="PROTEASE S28 PRO-X CARBOXYPEPTIDASE-RELATED"/>
    <property type="match status" value="1"/>
</dbReference>
<sequence length="304" mass="33625">MRYYYNDEFVQVNNSNIVIFVGGEWAIHPGWVSAGLAYELGNRTSSAVIYTEHRYYGQTRPSSTTSLAELRFLNVDQALGDLAQFIEHVKSDAFEDGKFRNASVGLVGCSYAGSMATWMRLAYPHLVDVAFSDSGPLYAQEDFPEYLEVITESLVRQGSQACVDTISLSISTMVELLKSDAGAREVSSLFNTCTEIRPNVSLDISTFFWYGITETFAELPQSRWSVWLPGLLTERGPNRALSLCACGHIKPAWSTAGIRLPVVPDSHSSQQCPWRIKRTNLLFGGMRLPDHVLSVAGGIDPCTS</sequence>